<evidence type="ECO:0000313" key="2">
    <source>
        <dbReference type="EMBL" id="GAA5002867.1"/>
    </source>
</evidence>
<gene>
    <name evidence="2" type="ORF">GCM10023257_54700</name>
</gene>
<reference evidence="3" key="1">
    <citation type="journal article" date="2019" name="Int. J. Syst. Evol. Microbiol.">
        <title>The Global Catalogue of Microorganisms (GCM) 10K type strain sequencing project: providing services to taxonomists for standard genome sequencing and annotation.</title>
        <authorList>
            <consortium name="The Broad Institute Genomics Platform"/>
            <consortium name="The Broad Institute Genome Sequencing Center for Infectious Disease"/>
            <person name="Wu L."/>
            <person name="Ma J."/>
        </authorList>
    </citation>
    <scope>NUCLEOTIDE SEQUENCE [LARGE SCALE GENOMIC DNA]</scope>
    <source>
        <strain evidence="3">JCM 17657</strain>
    </source>
</reference>
<feature type="region of interest" description="Disordered" evidence="1">
    <location>
        <begin position="1"/>
        <end position="23"/>
    </location>
</feature>
<name>A0ABP9IMC3_9ACTN</name>
<accession>A0ABP9IMC3</accession>
<evidence type="ECO:0008006" key="4">
    <source>
        <dbReference type="Google" id="ProtNLM"/>
    </source>
</evidence>
<proteinExistence type="predicted"/>
<protein>
    <recommendedName>
        <fullName evidence="4">Transposase</fullName>
    </recommendedName>
</protein>
<organism evidence="2 3">
    <name type="scientific">Streptomyces hyderabadensis</name>
    <dbReference type="NCBI Taxonomy" id="598549"/>
    <lineage>
        <taxon>Bacteria</taxon>
        <taxon>Bacillati</taxon>
        <taxon>Actinomycetota</taxon>
        <taxon>Actinomycetes</taxon>
        <taxon>Kitasatosporales</taxon>
        <taxon>Streptomycetaceae</taxon>
        <taxon>Streptomyces</taxon>
    </lineage>
</organism>
<dbReference type="EMBL" id="BAABIV010000025">
    <property type="protein sequence ID" value="GAA5002867.1"/>
    <property type="molecule type" value="Genomic_DNA"/>
</dbReference>
<feature type="region of interest" description="Disordered" evidence="1">
    <location>
        <begin position="75"/>
        <end position="99"/>
    </location>
</feature>
<feature type="compositionally biased region" description="Basic and acidic residues" evidence="1">
    <location>
        <begin position="85"/>
        <end position="96"/>
    </location>
</feature>
<evidence type="ECO:0000256" key="1">
    <source>
        <dbReference type="SAM" id="MobiDB-lite"/>
    </source>
</evidence>
<comment type="caution">
    <text evidence="2">The sequence shown here is derived from an EMBL/GenBank/DDBJ whole genome shotgun (WGS) entry which is preliminary data.</text>
</comment>
<sequence>MRRRGSAALSHSLVHGRLPRTTQDPWFREGSALAVDLAVHDLVFTRGTPPRTEGCRTVGRGLVTVTHDLSKNLGELIGVPQPESGSRDARHTDRRTAVPPAVLPLRRC</sequence>
<evidence type="ECO:0000313" key="3">
    <source>
        <dbReference type="Proteomes" id="UP001500610"/>
    </source>
</evidence>
<dbReference type="Proteomes" id="UP001500610">
    <property type="component" value="Unassembled WGS sequence"/>
</dbReference>
<keyword evidence="3" id="KW-1185">Reference proteome</keyword>